<dbReference type="PROSITE" id="PS50893">
    <property type="entry name" value="ABC_TRANSPORTER_2"/>
    <property type="match status" value="1"/>
</dbReference>
<dbReference type="AlphaFoldDB" id="A0A1U9UUV7"/>
<comment type="similarity">
    <text evidence="1">Belongs to the ABC transporter superfamily.</text>
</comment>
<dbReference type="PANTHER" id="PTHR46743">
    <property type="entry name" value="TEICHOIC ACIDS EXPORT ATP-BINDING PROTEIN TAGH"/>
    <property type="match status" value="1"/>
</dbReference>
<dbReference type="Pfam" id="PF00005">
    <property type="entry name" value="ABC_tran"/>
    <property type="match status" value="1"/>
</dbReference>
<evidence type="ECO:0000256" key="6">
    <source>
        <dbReference type="ARBA" id="ARBA00022840"/>
    </source>
</evidence>
<evidence type="ECO:0000256" key="4">
    <source>
        <dbReference type="ARBA" id="ARBA00022519"/>
    </source>
</evidence>
<accession>A0A1U9UUV7</accession>
<evidence type="ECO:0000313" key="9">
    <source>
        <dbReference type="Proteomes" id="UP000189627"/>
    </source>
</evidence>
<keyword evidence="5" id="KW-0547">Nucleotide-binding</keyword>
<evidence type="ECO:0000256" key="5">
    <source>
        <dbReference type="ARBA" id="ARBA00022741"/>
    </source>
</evidence>
<dbReference type="GO" id="GO:0140359">
    <property type="term" value="F:ABC-type transporter activity"/>
    <property type="evidence" value="ECO:0007669"/>
    <property type="project" value="InterPro"/>
</dbReference>
<dbReference type="SUPFAM" id="SSF52540">
    <property type="entry name" value="P-loop containing nucleoside triphosphate hydrolases"/>
    <property type="match status" value="1"/>
</dbReference>
<dbReference type="KEGG" id="cuh:BJN34_21710"/>
<dbReference type="GO" id="GO:0016020">
    <property type="term" value="C:membrane"/>
    <property type="evidence" value="ECO:0007669"/>
    <property type="project" value="InterPro"/>
</dbReference>
<keyword evidence="4" id="KW-0997">Cell inner membrane</keyword>
<name>A0A1U9UUV7_CUPNE</name>
<protein>
    <submittedName>
        <fullName evidence="8">ABC transporter ATP-binding protein</fullName>
    </submittedName>
</protein>
<keyword evidence="6 8" id="KW-0067">ATP-binding</keyword>
<keyword evidence="2" id="KW-0813">Transport</keyword>
<dbReference type="RefSeq" id="WP_078198957.1">
    <property type="nucleotide sequence ID" value="NZ_CP017758.1"/>
</dbReference>
<evidence type="ECO:0000259" key="7">
    <source>
        <dbReference type="PROSITE" id="PS50893"/>
    </source>
</evidence>
<keyword evidence="4" id="KW-0472">Membrane</keyword>
<gene>
    <name evidence="8" type="ORF">BJN34_21710</name>
</gene>
<dbReference type="PANTHER" id="PTHR46743:SF2">
    <property type="entry name" value="TEICHOIC ACIDS EXPORT ATP-BINDING PROTEIN TAGH"/>
    <property type="match status" value="1"/>
</dbReference>
<dbReference type="InterPro" id="IPR015860">
    <property type="entry name" value="ABC_transpr_TagH-like"/>
</dbReference>
<dbReference type="EMBL" id="CP017758">
    <property type="protein sequence ID" value="AQV96488.1"/>
    <property type="molecule type" value="Genomic_DNA"/>
</dbReference>
<dbReference type="GO" id="GO:0016887">
    <property type="term" value="F:ATP hydrolysis activity"/>
    <property type="evidence" value="ECO:0007669"/>
    <property type="project" value="InterPro"/>
</dbReference>
<dbReference type="Gene3D" id="3.40.50.300">
    <property type="entry name" value="P-loop containing nucleotide triphosphate hydrolases"/>
    <property type="match status" value="1"/>
</dbReference>
<dbReference type="CDD" id="cd03220">
    <property type="entry name" value="ABC_KpsT_Wzt"/>
    <property type="match status" value="1"/>
</dbReference>
<dbReference type="InterPro" id="IPR029439">
    <property type="entry name" value="Wzt_C"/>
</dbReference>
<reference evidence="9" key="1">
    <citation type="submission" date="2017-02" db="EMBL/GenBank/DDBJ databases">
        <title>Complete genome sequence of Cupriavidus necator strain NH9, a 3-chlorobenzoate degrader.</title>
        <authorList>
            <person name="Moriuchi R."/>
            <person name="Dohra H."/>
            <person name="Ogawa N."/>
        </authorList>
    </citation>
    <scope>NUCLEOTIDE SEQUENCE [LARGE SCALE GENOMIC DNA]</scope>
    <source>
        <strain evidence="9">NH9</strain>
    </source>
</reference>
<dbReference type="GO" id="GO:0005524">
    <property type="term" value="F:ATP binding"/>
    <property type="evidence" value="ECO:0007669"/>
    <property type="project" value="UniProtKB-KW"/>
</dbReference>
<dbReference type="InterPro" id="IPR027417">
    <property type="entry name" value="P-loop_NTPase"/>
</dbReference>
<evidence type="ECO:0000256" key="1">
    <source>
        <dbReference type="ARBA" id="ARBA00005417"/>
    </source>
</evidence>
<dbReference type="SMART" id="SM00382">
    <property type="entry name" value="AAA"/>
    <property type="match status" value="1"/>
</dbReference>
<sequence>MSATPNLVPVPDSGSTGPILAIESLCKDFKIYEKPSHRLAEALTRRKRHRLHRALDNISFTLGHGESLGVLGKNGAGKSTLLKLISGVLLPDSGRIVRNGRITGLLELGTGFDARLSGRDNVAVNASLLGMTADEVDRKMDAILAFSELGDFIDAPVRTYSSGMVMRLGFAIAIHAEPRCFVVDEALAVGDARFQQKCLKRIRDFRDAGGAILFVSHDIHAVKQVCSRALVLSDGQVFFDGPPDAAAQNYYRLIAGSGEDGLTLEEDDASSYGTMQTRITAVQLTDTQGRLQPRFACGEPMAVELEIEADHDAALSVGFLIRDRFGQDVFGTNTALLREHVRFRARHRSRCRFSLPANFAPGKYSVTVALHTEDSHVHDCHHWWDAAATFEVSGFGAQPFSGLCYVPVEFETARMEAVA</sequence>
<dbReference type="InterPro" id="IPR050683">
    <property type="entry name" value="Bact_Polysacc_Export_ATP-bd"/>
</dbReference>
<dbReference type="InterPro" id="IPR003593">
    <property type="entry name" value="AAA+_ATPase"/>
</dbReference>
<dbReference type="InterPro" id="IPR003439">
    <property type="entry name" value="ABC_transporter-like_ATP-bd"/>
</dbReference>
<evidence type="ECO:0000256" key="3">
    <source>
        <dbReference type="ARBA" id="ARBA00022475"/>
    </source>
</evidence>
<evidence type="ECO:0000256" key="2">
    <source>
        <dbReference type="ARBA" id="ARBA00022448"/>
    </source>
</evidence>
<keyword evidence="3" id="KW-1003">Cell membrane</keyword>
<dbReference type="Pfam" id="PF14524">
    <property type="entry name" value="Wzt_C"/>
    <property type="match status" value="1"/>
</dbReference>
<organism evidence="8 9">
    <name type="scientific">Cupriavidus necator</name>
    <name type="common">Alcaligenes eutrophus</name>
    <name type="synonym">Ralstonia eutropha</name>
    <dbReference type="NCBI Taxonomy" id="106590"/>
    <lineage>
        <taxon>Bacteria</taxon>
        <taxon>Pseudomonadati</taxon>
        <taxon>Pseudomonadota</taxon>
        <taxon>Betaproteobacteria</taxon>
        <taxon>Burkholderiales</taxon>
        <taxon>Burkholderiaceae</taxon>
        <taxon>Cupriavidus</taxon>
    </lineage>
</organism>
<dbReference type="OrthoDB" id="9778870at2"/>
<feature type="domain" description="ABC transporter" evidence="7">
    <location>
        <begin position="37"/>
        <end position="259"/>
    </location>
</feature>
<evidence type="ECO:0000313" key="8">
    <source>
        <dbReference type="EMBL" id="AQV96488.1"/>
    </source>
</evidence>
<dbReference type="Proteomes" id="UP000189627">
    <property type="component" value="Chromosome 2"/>
</dbReference>
<dbReference type="CDD" id="cd10147">
    <property type="entry name" value="Wzt_C-like"/>
    <property type="match status" value="1"/>
</dbReference>
<proteinExistence type="inferred from homology"/>
<dbReference type="Gene3D" id="2.70.50.60">
    <property type="entry name" value="abc- transporter (atp binding component) like domain"/>
    <property type="match status" value="1"/>
</dbReference>